<gene>
    <name evidence="1" type="ORF">M3P21_18965</name>
</gene>
<sequence>MYLNISRGVVGSSFVEKLDLPNLVLNQRQSSAPGMLSYMERAMLSAVAGKLYRGVGVIIDGGSFFGSSLVASASGLQSNPSFADMDFSNFPDGKPLHGYELGYLPPPASEKVDRNRVFNGTPYTLGESFVPILEENVAPYKGLISLHIGDLNEEKWDGTPIEIAFVDVCKSIRLNAHVSKQFYPSMIGGNSVLINQDFFFDRLPWIKVTMGYLKDYYRWEGQVFTSSIYTSIKDLPQDVADYDPFTQGSYEECMTYHDATGFPGIDRKYEFFLELSRGYLMALKGRKTDALDYLRAVADGYQDLMADEHTDRGNQFRMDRAVRQITNGNLFKVS</sequence>
<accession>A0ABT0Q720</accession>
<reference evidence="1" key="1">
    <citation type="submission" date="2022-05" db="EMBL/GenBank/DDBJ databases">
        <authorList>
            <person name="Park J.-S."/>
        </authorList>
    </citation>
    <scope>NUCLEOTIDE SEQUENCE</scope>
    <source>
        <strain evidence="1">2012CJ41-6</strain>
    </source>
</reference>
<dbReference type="Proteomes" id="UP001203880">
    <property type="component" value="Unassembled WGS sequence"/>
</dbReference>
<organism evidence="1 2">
    <name type="scientific">Ruegeria spongiae</name>
    <dbReference type="NCBI Taxonomy" id="2942209"/>
    <lineage>
        <taxon>Bacteria</taxon>
        <taxon>Pseudomonadati</taxon>
        <taxon>Pseudomonadota</taxon>
        <taxon>Alphaproteobacteria</taxon>
        <taxon>Rhodobacterales</taxon>
        <taxon>Roseobacteraceae</taxon>
        <taxon>Ruegeria</taxon>
    </lineage>
</organism>
<name>A0ABT0Q720_9RHOB</name>
<comment type="caution">
    <text evidence="1">The sequence shown here is derived from an EMBL/GenBank/DDBJ whole genome shotgun (WGS) entry which is preliminary data.</text>
</comment>
<dbReference type="RefSeq" id="WP_249712568.1">
    <property type="nucleotide sequence ID" value="NZ_JAMFMB010000032.1"/>
</dbReference>
<keyword evidence="2" id="KW-1185">Reference proteome</keyword>
<protein>
    <submittedName>
        <fullName evidence="1">Uncharacterized protein</fullName>
    </submittedName>
</protein>
<evidence type="ECO:0000313" key="2">
    <source>
        <dbReference type="Proteomes" id="UP001203880"/>
    </source>
</evidence>
<proteinExistence type="predicted"/>
<evidence type="ECO:0000313" key="1">
    <source>
        <dbReference type="EMBL" id="MCL6285615.1"/>
    </source>
</evidence>
<dbReference type="EMBL" id="JAMFMB010000032">
    <property type="protein sequence ID" value="MCL6285615.1"/>
    <property type="molecule type" value="Genomic_DNA"/>
</dbReference>